<proteinExistence type="predicted"/>
<keyword evidence="2" id="KW-0288">FMN</keyword>
<dbReference type="InterPro" id="IPR029479">
    <property type="entry name" value="Nitroreductase"/>
</dbReference>
<feature type="domain" description="Nitroreductase" evidence="4">
    <location>
        <begin position="49"/>
        <end position="223"/>
    </location>
</feature>
<organism evidence="5 6">
    <name type="scientific">Alteriqipengyuania halimionae</name>
    <dbReference type="NCBI Taxonomy" id="1926630"/>
    <lineage>
        <taxon>Bacteria</taxon>
        <taxon>Pseudomonadati</taxon>
        <taxon>Pseudomonadota</taxon>
        <taxon>Alphaproteobacteria</taxon>
        <taxon>Sphingomonadales</taxon>
        <taxon>Erythrobacteraceae</taxon>
        <taxon>Alteriqipengyuania</taxon>
    </lineage>
</organism>
<evidence type="ECO:0000313" key="6">
    <source>
        <dbReference type="Proteomes" id="UP000429229"/>
    </source>
</evidence>
<keyword evidence="1" id="KW-0285">Flavoprotein</keyword>
<dbReference type="SUPFAM" id="SSF55469">
    <property type="entry name" value="FMN-dependent nitroreductase-like"/>
    <property type="match status" value="1"/>
</dbReference>
<evidence type="ECO:0000259" key="4">
    <source>
        <dbReference type="Pfam" id="PF00881"/>
    </source>
</evidence>
<keyword evidence="3" id="KW-0560">Oxidoreductase</keyword>
<name>A0A6I4U5F5_9SPHN</name>
<dbReference type="Gene3D" id="3.40.109.10">
    <property type="entry name" value="NADH Oxidase"/>
    <property type="match status" value="1"/>
</dbReference>
<dbReference type="EMBL" id="WTYR01000001">
    <property type="protein sequence ID" value="MXP09682.1"/>
    <property type="molecule type" value="Genomic_DNA"/>
</dbReference>
<dbReference type="OrthoDB" id="9802510at2"/>
<evidence type="ECO:0000256" key="3">
    <source>
        <dbReference type="ARBA" id="ARBA00023002"/>
    </source>
</evidence>
<dbReference type="AlphaFoldDB" id="A0A6I4U5F5"/>
<gene>
    <name evidence="5" type="ORF">GRI68_05775</name>
</gene>
<protein>
    <submittedName>
        <fullName evidence="5">Nitroreductase family protein</fullName>
    </submittedName>
</protein>
<dbReference type="PANTHER" id="PTHR23026:SF90">
    <property type="entry name" value="IODOTYROSINE DEIODINASE 1"/>
    <property type="match status" value="1"/>
</dbReference>
<comment type="caution">
    <text evidence="5">The sequence shown here is derived from an EMBL/GenBank/DDBJ whole genome shotgun (WGS) entry which is preliminary data.</text>
</comment>
<evidence type="ECO:0000256" key="1">
    <source>
        <dbReference type="ARBA" id="ARBA00022630"/>
    </source>
</evidence>
<evidence type="ECO:0000256" key="2">
    <source>
        <dbReference type="ARBA" id="ARBA00022643"/>
    </source>
</evidence>
<dbReference type="InterPro" id="IPR000415">
    <property type="entry name" value="Nitroreductase-like"/>
</dbReference>
<dbReference type="InterPro" id="IPR050627">
    <property type="entry name" value="Nitroreductase/BluB"/>
</dbReference>
<accession>A0A6I4U5F5</accession>
<dbReference type="Proteomes" id="UP000429229">
    <property type="component" value="Unassembled WGS sequence"/>
</dbReference>
<evidence type="ECO:0000313" key="5">
    <source>
        <dbReference type="EMBL" id="MXP09682.1"/>
    </source>
</evidence>
<dbReference type="Pfam" id="PF00881">
    <property type="entry name" value="Nitroreductase"/>
    <property type="match status" value="1"/>
</dbReference>
<keyword evidence="6" id="KW-1185">Reference proteome</keyword>
<sequence length="247" mass="26921">MRGRRGVVRRKIRDPQGLAVSETHHPFPALPDLSDDERVARAKAAFERLKTRHSCRAFADTPVPRAVIENAIAAAGTAPNGANHQPWHFVAVSSPETKRAIREAAEAEERRFYGEDGDAPKASEAWLDALDPIGTDASKPFLETAPWLIVCFAQRKGGMDEDGTTQNYYVSESVGIACGMMIATLHEAGLATLTHTPSPMGFLREICGRPEWEKPLMIVVVGHPASDATVPGHAQKKKPLTQIASWL</sequence>
<dbReference type="CDD" id="cd02144">
    <property type="entry name" value="iodotyrosine_dehalogenase"/>
    <property type="match status" value="1"/>
</dbReference>
<reference evidence="5 6" key="1">
    <citation type="submission" date="2019-12" db="EMBL/GenBank/DDBJ databases">
        <title>Genomic-based taxomic classification of the family Erythrobacteraceae.</title>
        <authorList>
            <person name="Xu L."/>
        </authorList>
    </citation>
    <scope>NUCLEOTIDE SEQUENCE [LARGE SCALE GENOMIC DNA]</scope>
    <source>
        <strain evidence="5 6">LMG 29519</strain>
    </source>
</reference>
<dbReference type="GO" id="GO:0016491">
    <property type="term" value="F:oxidoreductase activity"/>
    <property type="evidence" value="ECO:0007669"/>
    <property type="project" value="UniProtKB-KW"/>
</dbReference>
<dbReference type="PANTHER" id="PTHR23026">
    <property type="entry name" value="NADPH NITROREDUCTASE"/>
    <property type="match status" value="1"/>
</dbReference>